<proteinExistence type="predicted"/>
<accession>A0AAV4SBS1</accession>
<organism evidence="2 3">
    <name type="scientific">Caerostris darwini</name>
    <dbReference type="NCBI Taxonomy" id="1538125"/>
    <lineage>
        <taxon>Eukaryota</taxon>
        <taxon>Metazoa</taxon>
        <taxon>Ecdysozoa</taxon>
        <taxon>Arthropoda</taxon>
        <taxon>Chelicerata</taxon>
        <taxon>Arachnida</taxon>
        <taxon>Araneae</taxon>
        <taxon>Araneomorphae</taxon>
        <taxon>Entelegynae</taxon>
        <taxon>Araneoidea</taxon>
        <taxon>Araneidae</taxon>
        <taxon>Caerostris</taxon>
    </lineage>
</organism>
<feature type="region of interest" description="Disordered" evidence="1">
    <location>
        <begin position="66"/>
        <end position="96"/>
    </location>
</feature>
<name>A0AAV4SBS1_9ARAC</name>
<gene>
    <name evidence="2" type="ORF">CDAR_517681</name>
</gene>
<comment type="caution">
    <text evidence="2">The sequence shown here is derived from an EMBL/GenBank/DDBJ whole genome shotgun (WGS) entry which is preliminary data.</text>
</comment>
<reference evidence="2 3" key="1">
    <citation type="submission" date="2021-06" db="EMBL/GenBank/DDBJ databases">
        <title>Caerostris darwini draft genome.</title>
        <authorList>
            <person name="Kono N."/>
            <person name="Arakawa K."/>
        </authorList>
    </citation>
    <scope>NUCLEOTIDE SEQUENCE [LARGE SCALE GENOMIC DNA]</scope>
</reference>
<evidence type="ECO:0000313" key="3">
    <source>
        <dbReference type="Proteomes" id="UP001054837"/>
    </source>
</evidence>
<dbReference type="AlphaFoldDB" id="A0AAV4SBS1"/>
<sequence length="96" mass="11028">MQRFKLVPAYKLHASVIPGPRMGCLLHLSSGTYIRVIDELISFQRKVSDFWRAKNYLIPHRHPIGSSNLSPESLPNHHLTYQEDTFPEKPSTLSQT</sequence>
<protein>
    <submittedName>
        <fullName evidence="2">Uncharacterized protein</fullName>
    </submittedName>
</protein>
<dbReference type="Proteomes" id="UP001054837">
    <property type="component" value="Unassembled WGS sequence"/>
</dbReference>
<evidence type="ECO:0000313" key="2">
    <source>
        <dbReference type="EMBL" id="GIY30734.1"/>
    </source>
</evidence>
<dbReference type="EMBL" id="BPLQ01007537">
    <property type="protein sequence ID" value="GIY30734.1"/>
    <property type="molecule type" value="Genomic_DNA"/>
</dbReference>
<keyword evidence="3" id="KW-1185">Reference proteome</keyword>
<evidence type="ECO:0000256" key="1">
    <source>
        <dbReference type="SAM" id="MobiDB-lite"/>
    </source>
</evidence>